<dbReference type="InterPro" id="IPR052196">
    <property type="entry name" value="Bact_Kbp"/>
</dbReference>
<dbReference type="InterPro" id="IPR036779">
    <property type="entry name" value="LysM_dom_sf"/>
</dbReference>
<dbReference type="Proteomes" id="UP001596084">
    <property type="component" value="Unassembled WGS sequence"/>
</dbReference>
<evidence type="ECO:0000259" key="2">
    <source>
        <dbReference type="PROSITE" id="PS51782"/>
    </source>
</evidence>
<reference evidence="4" key="1">
    <citation type="journal article" date="2019" name="Int. J. Syst. Evol. Microbiol.">
        <title>The Global Catalogue of Microorganisms (GCM) 10K type strain sequencing project: providing services to taxonomists for standard genome sequencing and annotation.</title>
        <authorList>
            <consortium name="The Broad Institute Genomics Platform"/>
            <consortium name="The Broad Institute Genome Sequencing Center for Infectious Disease"/>
            <person name="Wu L."/>
            <person name="Ma J."/>
        </authorList>
    </citation>
    <scope>NUCLEOTIDE SEQUENCE [LARGE SCALE GENOMIC DNA]</scope>
    <source>
        <strain evidence="4">CGMCC 4.7277</strain>
    </source>
</reference>
<keyword evidence="4" id="KW-1185">Reference proteome</keyword>
<sequence>MHIIFGRFSQISIAAAALLGTTVGLHAQNFPITAGQKATATQVAETGVPLADLAPNAPDSYSVKRGDTLWSISGLFLKSPWRWPELWGMNLQDIRNPHRIYPGQQLYLEKANGRATLRTRQAANDGPPTDTVRVSPRTRTESLADAAIPTLATHVIEPFLAEPLIVDEATFAQAPRIVATQEGRVLLSRGDRAYARGAYAGGDAGGQPLSDAKGAPLDYRVFRNATPLKDPSTQKILGYEAQYVGKAELVRGESTVQLDDKEGKASTDIVPATIDIVSTKEEMRVGDRLIAEPPRELLSYVPRAPATAIKGQIVSVYGSAVAFAAENQVVVINRGSSDGLERGHVMAIVKDGQRLLDKTDSARPQIKLPNERNGLMMVFRTFEHLSYALVLQVTDGVKVGDRFVNPN</sequence>
<organism evidence="3 4">
    <name type="scientific">Polaromonas jejuensis</name>
    <dbReference type="NCBI Taxonomy" id="457502"/>
    <lineage>
        <taxon>Bacteria</taxon>
        <taxon>Pseudomonadati</taxon>
        <taxon>Pseudomonadota</taxon>
        <taxon>Betaproteobacteria</taxon>
        <taxon>Burkholderiales</taxon>
        <taxon>Comamonadaceae</taxon>
        <taxon>Polaromonas</taxon>
    </lineage>
</organism>
<keyword evidence="1" id="KW-0732">Signal</keyword>
<accession>A0ABW0Q4G5</accession>
<feature type="signal peptide" evidence="1">
    <location>
        <begin position="1"/>
        <end position="27"/>
    </location>
</feature>
<dbReference type="PROSITE" id="PS51782">
    <property type="entry name" value="LYSM"/>
    <property type="match status" value="1"/>
</dbReference>
<dbReference type="SMART" id="SM00257">
    <property type="entry name" value="LysM"/>
    <property type="match status" value="1"/>
</dbReference>
<dbReference type="RefSeq" id="WP_068834909.1">
    <property type="nucleotide sequence ID" value="NZ_JBHSMX010000004.1"/>
</dbReference>
<feature type="chain" id="PRO_5045575594" evidence="1">
    <location>
        <begin position="28"/>
        <end position="407"/>
    </location>
</feature>
<evidence type="ECO:0000313" key="3">
    <source>
        <dbReference type="EMBL" id="MFC5519771.1"/>
    </source>
</evidence>
<evidence type="ECO:0000256" key="1">
    <source>
        <dbReference type="SAM" id="SignalP"/>
    </source>
</evidence>
<evidence type="ECO:0000313" key="4">
    <source>
        <dbReference type="Proteomes" id="UP001596084"/>
    </source>
</evidence>
<dbReference type="Pfam" id="PF01476">
    <property type="entry name" value="LysM"/>
    <property type="match status" value="1"/>
</dbReference>
<proteinExistence type="predicted"/>
<dbReference type="CDD" id="cd00118">
    <property type="entry name" value="LysM"/>
    <property type="match status" value="1"/>
</dbReference>
<dbReference type="EMBL" id="JBHSMX010000004">
    <property type="protein sequence ID" value="MFC5519771.1"/>
    <property type="molecule type" value="Genomic_DNA"/>
</dbReference>
<protein>
    <submittedName>
        <fullName evidence="3">LysM peptidoglycan-binding domain-containing protein</fullName>
    </submittedName>
</protein>
<gene>
    <name evidence="3" type="ORF">ACFPP7_02405</name>
</gene>
<dbReference type="PANTHER" id="PTHR34700:SF4">
    <property type="entry name" value="PHAGE-LIKE ELEMENT PBSX PROTEIN XKDP"/>
    <property type="match status" value="1"/>
</dbReference>
<feature type="domain" description="LysM" evidence="2">
    <location>
        <begin position="59"/>
        <end position="108"/>
    </location>
</feature>
<dbReference type="InterPro" id="IPR018392">
    <property type="entry name" value="LysM"/>
</dbReference>
<comment type="caution">
    <text evidence="3">The sequence shown here is derived from an EMBL/GenBank/DDBJ whole genome shotgun (WGS) entry which is preliminary data.</text>
</comment>
<dbReference type="Gene3D" id="3.10.350.10">
    <property type="entry name" value="LysM domain"/>
    <property type="match status" value="1"/>
</dbReference>
<dbReference type="PANTHER" id="PTHR34700">
    <property type="entry name" value="POTASSIUM BINDING PROTEIN KBP"/>
    <property type="match status" value="1"/>
</dbReference>
<name>A0ABW0Q4G5_9BURK</name>
<dbReference type="SUPFAM" id="SSF54106">
    <property type="entry name" value="LysM domain"/>
    <property type="match status" value="1"/>
</dbReference>